<evidence type="ECO:0000259" key="5">
    <source>
        <dbReference type="Pfam" id="PF24860"/>
    </source>
</evidence>
<evidence type="ECO:0000313" key="7">
    <source>
        <dbReference type="Proteomes" id="UP000199054"/>
    </source>
</evidence>
<evidence type="ECO:0000256" key="2">
    <source>
        <dbReference type="HAMAP-Rule" id="MF_00611"/>
    </source>
</evidence>
<dbReference type="Proteomes" id="UP000199054">
    <property type="component" value="Unassembled WGS sequence"/>
</dbReference>
<dbReference type="STRING" id="34002.SAMN04489859_100995"/>
<evidence type="ECO:0000256" key="1">
    <source>
        <dbReference type="ARBA" id="ARBA00022490"/>
    </source>
</evidence>
<dbReference type="InterPro" id="IPR024064">
    <property type="entry name" value="FdhE-like_sf"/>
</dbReference>
<feature type="domain" description="FdhE C-terminal" evidence="5">
    <location>
        <begin position="224"/>
        <end position="300"/>
    </location>
</feature>
<dbReference type="RefSeq" id="WP_090611438.1">
    <property type="nucleotide sequence ID" value="NZ_CP067126.1"/>
</dbReference>
<dbReference type="CDD" id="cd16341">
    <property type="entry name" value="FdhE"/>
    <property type="match status" value="1"/>
</dbReference>
<dbReference type="PIRSF" id="PIRSF018296">
    <property type="entry name" value="Format_dh_formtn"/>
    <property type="match status" value="1"/>
</dbReference>
<reference evidence="6 7" key="1">
    <citation type="submission" date="2016-10" db="EMBL/GenBank/DDBJ databases">
        <authorList>
            <person name="de Groot N.N."/>
        </authorList>
    </citation>
    <scope>NUCLEOTIDE SEQUENCE [LARGE SCALE GENOMIC DNA]</scope>
    <source>
        <strain evidence="6 7">DSM 8512</strain>
    </source>
</reference>
<dbReference type="Pfam" id="PF24860">
    <property type="entry name" value="FdhE_C"/>
    <property type="match status" value="1"/>
</dbReference>
<dbReference type="PANTHER" id="PTHR37689:SF1">
    <property type="entry name" value="PROTEIN FDHE"/>
    <property type="match status" value="1"/>
</dbReference>
<dbReference type="InterPro" id="IPR056797">
    <property type="entry name" value="FdhE_central"/>
</dbReference>
<dbReference type="GO" id="GO:0008199">
    <property type="term" value="F:ferric iron binding"/>
    <property type="evidence" value="ECO:0007669"/>
    <property type="project" value="TreeGrafter"/>
</dbReference>
<proteinExistence type="inferred from homology"/>
<accession>A0A1H8HI92</accession>
<dbReference type="GO" id="GO:0005829">
    <property type="term" value="C:cytosol"/>
    <property type="evidence" value="ECO:0007669"/>
    <property type="project" value="TreeGrafter"/>
</dbReference>
<comment type="similarity">
    <text evidence="2">Belongs to the FdhE family.</text>
</comment>
<dbReference type="InterPro" id="IPR056796">
    <property type="entry name" value="FdhE_C"/>
</dbReference>
<comment type="function">
    <text evidence="2">Necessary for formate dehydrogenase activity.</text>
</comment>
<protein>
    <recommendedName>
        <fullName evidence="2">Protein FdhE homolog</fullName>
    </recommendedName>
</protein>
<dbReference type="EMBL" id="FODE01000009">
    <property type="protein sequence ID" value="SEN55816.1"/>
    <property type="molecule type" value="Genomic_DNA"/>
</dbReference>
<name>A0A1H8HI92_9RHOB</name>
<dbReference type="Gene3D" id="3.90.1670.10">
    <property type="entry name" value="FdhE-like domain"/>
    <property type="match status" value="1"/>
</dbReference>
<dbReference type="Pfam" id="PF24859">
    <property type="entry name" value="FdhE_central"/>
    <property type="match status" value="1"/>
</dbReference>
<dbReference type="PANTHER" id="PTHR37689">
    <property type="entry name" value="PROTEIN FDHE"/>
    <property type="match status" value="1"/>
</dbReference>
<sequence length="303" mass="32924">MTDNLQPDPSMIGGVPQAPLAFLPDPVKLFQTRAKRFAFLAETSELAPYLRFLADMSRLQARLAVTLPPVAPLPDARRDQARAANMPPIDRRAMLHDAALADTLAALTEAALELEMPDEARLALNAVRAADDADRQWLLENILSDTIPEDSPAPHLFVACAVQVHMARLAATLDAERLVPVGVGTCPTCGGRPVTSSVMGAQGIENIRYATCACCNTQWNEVRVKCLCCGSTRGMTYRSAETTDATVKAEVCKECKSWVKIFYQVRNASLEPVADDVGSLGLDILMKETEFRKGGFNPFLAGY</sequence>
<dbReference type="InterPro" id="IPR006452">
    <property type="entry name" value="Formate_DH_accessory"/>
</dbReference>
<feature type="domain" description="FdhE N-terminal" evidence="3">
    <location>
        <begin position="19"/>
        <end position="182"/>
    </location>
</feature>
<comment type="subcellular location">
    <subcellularLocation>
        <location evidence="2">Cytoplasm</location>
    </subcellularLocation>
</comment>
<dbReference type="NCBIfam" id="TIGR01562">
    <property type="entry name" value="FdhE"/>
    <property type="match status" value="1"/>
</dbReference>
<organism evidence="6 7">
    <name type="scientific">Paracoccus alcaliphilus</name>
    <dbReference type="NCBI Taxonomy" id="34002"/>
    <lineage>
        <taxon>Bacteria</taxon>
        <taxon>Pseudomonadati</taxon>
        <taxon>Pseudomonadota</taxon>
        <taxon>Alphaproteobacteria</taxon>
        <taxon>Rhodobacterales</taxon>
        <taxon>Paracoccaceae</taxon>
        <taxon>Paracoccus</taxon>
    </lineage>
</organism>
<dbReference type="AlphaFoldDB" id="A0A1H8HI92"/>
<dbReference type="Pfam" id="PF04216">
    <property type="entry name" value="FdhE_N"/>
    <property type="match status" value="1"/>
</dbReference>
<evidence type="ECO:0000259" key="3">
    <source>
        <dbReference type="Pfam" id="PF04216"/>
    </source>
</evidence>
<dbReference type="InterPro" id="IPR056774">
    <property type="entry name" value="FdhE_N"/>
</dbReference>
<evidence type="ECO:0000313" key="6">
    <source>
        <dbReference type="EMBL" id="SEN55816.1"/>
    </source>
</evidence>
<dbReference type="OrthoDB" id="9794151at2"/>
<keyword evidence="7" id="KW-1185">Reference proteome</keyword>
<dbReference type="GO" id="GO:0051604">
    <property type="term" value="P:protein maturation"/>
    <property type="evidence" value="ECO:0007669"/>
    <property type="project" value="TreeGrafter"/>
</dbReference>
<feature type="domain" description="FdhE central" evidence="4">
    <location>
        <begin position="185"/>
        <end position="223"/>
    </location>
</feature>
<dbReference type="HAMAP" id="MF_00611">
    <property type="entry name" value="FdeH"/>
    <property type="match status" value="1"/>
</dbReference>
<gene>
    <name evidence="2" type="primary">fdhE</name>
    <name evidence="6" type="ORF">SAMN04489859_100995</name>
</gene>
<keyword evidence="1 2" id="KW-0963">Cytoplasm</keyword>
<dbReference type="SUPFAM" id="SSF144020">
    <property type="entry name" value="FdhE-like"/>
    <property type="match status" value="1"/>
</dbReference>
<evidence type="ECO:0000259" key="4">
    <source>
        <dbReference type="Pfam" id="PF24859"/>
    </source>
</evidence>